<feature type="domain" description="H-type lectin" evidence="1">
    <location>
        <begin position="264"/>
        <end position="309"/>
    </location>
</feature>
<dbReference type="InterPro" id="IPR037221">
    <property type="entry name" value="H-type_lectin_dom_sf"/>
</dbReference>
<accession>A0ABR3TGV6</accession>
<evidence type="ECO:0000313" key="3">
    <source>
        <dbReference type="Proteomes" id="UP001521184"/>
    </source>
</evidence>
<proteinExistence type="predicted"/>
<organism evidence="2 3">
    <name type="scientific">Diplodia intermedia</name>
    <dbReference type="NCBI Taxonomy" id="856260"/>
    <lineage>
        <taxon>Eukaryota</taxon>
        <taxon>Fungi</taxon>
        <taxon>Dikarya</taxon>
        <taxon>Ascomycota</taxon>
        <taxon>Pezizomycotina</taxon>
        <taxon>Dothideomycetes</taxon>
        <taxon>Dothideomycetes incertae sedis</taxon>
        <taxon>Botryosphaeriales</taxon>
        <taxon>Botryosphaeriaceae</taxon>
        <taxon>Diplodia</taxon>
    </lineage>
</organism>
<dbReference type="Pfam" id="PF09458">
    <property type="entry name" value="H_lectin"/>
    <property type="match status" value="1"/>
</dbReference>
<dbReference type="Gene3D" id="2.60.40.2080">
    <property type="match status" value="1"/>
</dbReference>
<dbReference type="InterPro" id="IPR019019">
    <property type="entry name" value="H-type_lectin_domain"/>
</dbReference>
<dbReference type="SUPFAM" id="SSF141086">
    <property type="entry name" value="Agglutinin HPA-like"/>
    <property type="match status" value="1"/>
</dbReference>
<sequence length="309" mass="34141">MLQTIKANSQSSPTWGDWLTMSGLSGGAAVLAYTQSAERNDKLFDFQPFYEADVNYFISVRAVTSRKPDASTTFHANPPLHDGFSGRGKFGDSFISGFLDGEALWGNMLLDAYMEFRDIHRVLSTHVAGIKAGTMDFKQREDTSPKGDMFDPTPGGLAKAKSECTIQMMKIIEAVETLGMPPTQSKKEDFPEATFKSVTDFRDRLPAKMQLAAASMTMAVDQPEQSFFPAGVWDTIHIHDWRNAMQRTEEVIKYDNGPSGHPLPSILTGLKKMDAFGGANLRFDSNTESVTTSSFAVGLEQWSDSLVYE</sequence>
<name>A0ABR3TGV6_9PEZI</name>
<reference evidence="2 3" key="1">
    <citation type="journal article" date="2023" name="Plant Dis.">
        <title>First Report of Diplodia intermedia Causing Canker and Dieback Diseases on Apple Trees in Canada.</title>
        <authorList>
            <person name="Ellouze W."/>
            <person name="Ilyukhin E."/>
            <person name="Sulman M."/>
            <person name="Ali S."/>
        </authorList>
    </citation>
    <scope>NUCLEOTIDE SEQUENCE [LARGE SCALE GENOMIC DNA]</scope>
    <source>
        <strain evidence="2 3">M45-28</strain>
    </source>
</reference>
<evidence type="ECO:0000313" key="2">
    <source>
        <dbReference type="EMBL" id="KAL1638677.1"/>
    </source>
</evidence>
<comment type="caution">
    <text evidence="2">The sequence shown here is derived from an EMBL/GenBank/DDBJ whole genome shotgun (WGS) entry which is preliminary data.</text>
</comment>
<protein>
    <recommendedName>
        <fullName evidence="1">H-type lectin domain-containing protein</fullName>
    </recommendedName>
</protein>
<keyword evidence="3" id="KW-1185">Reference proteome</keyword>
<dbReference type="EMBL" id="JAKEKT020000076">
    <property type="protein sequence ID" value="KAL1638677.1"/>
    <property type="molecule type" value="Genomic_DNA"/>
</dbReference>
<evidence type="ECO:0000259" key="1">
    <source>
        <dbReference type="Pfam" id="PF09458"/>
    </source>
</evidence>
<dbReference type="Proteomes" id="UP001521184">
    <property type="component" value="Unassembled WGS sequence"/>
</dbReference>
<gene>
    <name evidence="2" type="ORF">SLS58_008709</name>
</gene>